<name>A0A2G1MGQ8_9RHOB</name>
<reference evidence="6 7" key="1">
    <citation type="submission" date="2017-08" db="EMBL/GenBank/DDBJ databases">
        <title>Draft Genome Sequence of Loktanella cinnabarina Strain XM1, Isolated from Coastal Surface Water.</title>
        <authorList>
            <person name="Ma R."/>
            <person name="Wang J."/>
            <person name="Wang Q."/>
            <person name="Ma Z."/>
            <person name="Li J."/>
            <person name="Chen L."/>
        </authorList>
    </citation>
    <scope>NUCLEOTIDE SEQUENCE [LARGE SCALE GENOMIC DNA]</scope>
    <source>
        <strain evidence="6 7">XM1</strain>
    </source>
</reference>
<dbReference type="AlphaFoldDB" id="A0A2G1MGQ8"/>
<dbReference type="InterPro" id="IPR009057">
    <property type="entry name" value="Homeodomain-like_sf"/>
</dbReference>
<dbReference type="OrthoDB" id="9811084at2"/>
<comment type="caution">
    <text evidence="6">The sequence shown here is derived from an EMBL/GenBank/DDBJ whole genome shotgun (WGS) entry which is preliminary data.</text>
</comment>
<dbReference type="InterPro" id="IPR001647">
    <property type="entry name" value="HTH_TetR"/>
</dbReference>
<keyword evidence="3" id="KW-0804">Transcription</keyword>
<evidence type="ECO:0000256" key="3">
    <source>
        <dbReference type="ARBA" id="ARBA00023163"/>
    </source>
</evidence>
<evidence type="ECO:0000313" key="6">
    <source>
        <dbReference type="EMBL" id="PHP27941.1"/>
    </source>
</evidence>
<feature type="domain" description="HTH tetR-type" evidence="5">
    <location>
        <begin position="2"/>
        <end position="62"/>
    </location>
</feature>
<dbReference type="PANTHER" id="PTHR47506:SF6">
    <property type="entry name" value="HTH-TYPE TRANSCRIPTIONAL REPRESSOR NEMR"/>
    <property type="match status" value="1"/>
</dbReference>
<gene>
    <name evidence="6" type="ORF">CJ301_08105</name>
</gene>
<sequence>MTDTRQHILATGRALVARRGYTGVGLSELLREAGVPKGSFYHFFKSKEAFGCALLDSFVEGYAEDLAATLDAPGLNGRARLMAYFEGWRTRQSGEAYEARCLVVKLSAEVAELSPGMTEVLARGVSSITARLASVIREGAADGSLPAHDDASALAVTLYQIWLGASLMGALSRDTIPYDSAMAATAALIDRKGPTA</sequence>
<evidence type="ECO:0000256" key="2">
    <source>
        <dbReference type="ARBA" id="ARBA00023125"/>
    </source>
</evidence>
<dbReference type="Gene3D" id="1.10.357.10">
    <property type="entry name" value="Tetracycline Repressor, domain 2"/>
    <property type="match status" value="1"/>
</dbReference>
<dbReference type="EMBL" id="NQWH01000010">
    <property type="protein sequence ID" value="PHP27941.1"/>
    <property type="molecule type" value="Genomic_DNA"/>
</dbReference>
<evidence type="ECO:0000256" key="1">
    <source>
        <dbReference type="ARBA" id="ARBA00023015"/>
    </source>
</evidence>
<dbReference type="SUPFAM" id="SSF48498">
    <property type="entry name" value="Tetracyclin repressor-like, C-terminal domain"/>
    <property type="match status" value="1"/>
</dbReference>
<evidence type="ECO:0000313" key="7">
    <source>
        <dbReference type="Proteomes" id="UP000221860"/>
    </source>
</evidence>
<protein>
    <submittedName>
        <fullName evidence="6">TetR family transcriptional regulator</fullName>
    </submittedName>
</protein>
<dbReference type="Pfam" id="PF16925">
    <property type="entry name" value="TetR_C_13"/>
    <property type="match status" value="1"/>
</dbReference>
<evidence type="ECO:0000259" key="5">
    <source>
        <dbReference type="PROSITE" id="PS50977"/>
    </source>
</evidence>
<evidence type="ECO:0000256" key="4">
    <source>
        <dbReference type="PROSITE-ProRule" id="PRU00335"/>
    </source>
</evidence>
<dbReference type="GO" id="GO:0003677">
    <property type="term" value="F:DNA binding"/>
    <property type="evidence" value="ECO:0007669"/>
    <property type="project" value="UniProtKB-UniRule"/>
</dbReference>
<organism evidence="6 7">
    <name type="scientific">Limimaricola cinnabarinus</name>
    <dbReference type="NCBI Taxonomy" id="1125964"/>
    <lineage>
        <taxon>Bacteria</taxon>
        <taxon>Pseudomonadati</taxon>
        <taxon>Pseudomonadota</taxon>
        <taxon>Alphaproteobacteria</taxon>
        <taxon>Rhodobacterales</taxon>
        <taxon>Paracoccaceae</taxon>
        <taxon>Limimaricola</taxon>
    </lineage>
</organism>
<proteinExistence type="predicted"/>
<dbReference type="RefSeq" id="WP_099276161.1">
    <property type="nucleotide sequence ID" value="NZ_KZ304956.1"/>
</dbReference>
<dbReference type="Proteomes" id="UP000221860">
    <property type="component" value="Unassembled WGS sequence"/>
</dbReference>
<keyword evidence="2 4" id="KW-0238">DNA-binding</keyword>
<dbReference type="Pfam" id="PF00440">
    <property type="entry name" value="TetR_N"/>
    <property type="match status" value="1"/>
</dbReference>
<keyword evidence="7" id="KW-1185">Reference proteome</keyword>
<dbReference type="SUPFAM" id="SSF46689">
    <property type="entry name" value="Homeodomain-like"/>
    <property type="match status" value="1"/>
</dbReference>
<dbReference type="InterPro" id="IPR011075">
    <property type="entry name" value="TetR_C"/>
</dbReference>
<dbReference type="PROSITE" id="PS50977">
    <property type="entry name" value="HTH_TETR_2"/>
    <property type="match status" value="1"/>
</dbReference>
<dbReference type="InterPro" id="IPR036271">
    <property type="entry name" value="Tet_transcr_reg_TetR-rel_C_sf"/>
</dbReference>
<dbReference type="PRINTS" id="PR00455">
    <property type="entry name" value="HTHTETR"/>
</dbReference>
<keyword evidence="1" id="KW-0805">Transcription regulation</keyword>
<feature type="DNA-binding region" description="H-T-H motif" evidence="4">
    <location>
        <begin position="25"/>
        <end position="44"/>
    </location>
</feature>
<dbReference type="PANTHER" id="PTHR47506">
    <property type="entry name" value="TRANSCRIPTIONAL REGULATORY PROTEIN"/>
    <property type="match status" value="1"/>
</dbReference>
<accession>A0A2G1MGQ8</accession>